<dbReference type="STRING" id="1217705.F900_00851"/>
<dbReference type="Proteomes" id="UP000013190">
    <property type="component" value="Unassembled WGS sequence"/>
</dbReference>
<dbReference type="Proteomes" id="UP000013248">
    <property type="component" value="Unassembled WGS sequence"/>
</dbReference>
<keyword evidence="1" id="KW-0732">Signal</keyword>
<organism evidence="3 5">
    <name type="scientific">Acinetobacter modestus</name>
    <dbReference type="NCBI Taxonomy" id="1776740"/>
    <lineage>
        <taxon>Bacteria</taxon>
        <taxon>Pseudomonadati</taxon>
        <taxon>Pseudomonadota</taxon>
        <taxon>Gammaproteobacteria</taxon>
        <taxon>Moraxellales</taxon>
        <taxon>Moraxellaceae</taxon>
        <taxon>Acinetobacter</taxon>
    </lineage>
</organism>
<sequence length="124" mass="13212">MKKLFFIVPMLFALNGCVAPNTNNSTATTSQQLGMAALKIAVNAKCINEINTLPAWKTATRLMTSEQRENIQTNVCGCVSEKAPNSVTTVELATAAIDPTARATIVNQVVSETVNACVAEVLKK</sequence>
<reference evidence="2 4" key="3">
    <citation type="journal article" date="2016" name="Int. J. Syst. Evol. Microbiol.">
        <title>Taxonomy of haemolytic and/or proteolytic strains of the genus Acinetobacter with the proposal of Acinetobacter courvalinii sp. nov. (genomic species 14 sensu Bouvet &amp; Jeanjean), Acinetobacter dispersus sp. nov. (genomic species 17), Acinetobacter modestus sp. nov., Acinetobacter proteolyticus sp. nov. and Acinetobacter vivianii sp. nov.</title>
        <authorList>
            <person name="Nemec A."/>
            <person name="Radolfova-Krizova L."/>
            <person name="Maixnerova M."/>
            <person name="Vrestiakova E."/>
            <person name="Jezek P."/>
            <person name="Sedo O."/>
        </authorList>
    </citation>
    <scope>NUCLEOTIDE SEQUENCE [LARGE SCALE GENOMIC DNA]</scope>
    <source>
        <strain evidence="2 4">NIPH 236</strain>
    </source>
</reference>
<evidence type="ECO:0000313" key="3">
    <source>
        <dbReference type="EMBL" id="ENX03261.1"/>
    </source>
</evidence>
<dbReference type="AlphaFoldDB" id="N9NCA8"/>
<proteinExistence type="predicted"/>
<dbReference type="HOGENOM" id="CLU_136024_0_0_6"/>
<evidence type="ECO:0000256" key="1">
    <source>
        <dbReference type="SAM" id="SignalP"/>
    </source>
</evidence>
<accession>N9NCA8</accession>
<protein>
    <submittedName>
        <fullName evidence="3">Uncharacterized protein</fullName>
    </submittedName>
</protein>
<dbReference type="eggNOG" id="ENOG503346E">
    <property type="taxonomic scope" value="Bacteria"/>
</dbReference>
<keyword evidence="4" id="KW-1185">Reference proteome</keyword>
<gene>
    <name evidence="3" type="ORF">F900_00851</name>
    <name evidence="2" type="ORF">F992_01435</name>
</gene>
<dbReference type="EMBL" id="APOJ01000022">
    <property type="protein sequence ID" value="ENU27321.1"/>
    <property type="molecule type" value="Genomic_DNA"/>
</dbReference>
<dbReference type="GeneID" id="92834844"/>
<evidence type="ECO:0000313" key="4">
    <source>
        <dbReference type="Proteomes" id="UP000013190"/>
    </source>
</evidence>
<feature type="chain" id="PRO_5041118372" evidence="1">
    <location>
        <begin position="19"/>
        <end position="124"/>
    </location>
</feature>
<reference evidence="3 5" key="1">
    <citation type="submission" date="2013-02" db="EMBL/GenBank/DDBJ databases">
        <title>The Genome Sequence of Acinetobacter sp. ANC 3862.</title>
        <authorList>
            <consortium name="The Broad Institute Genome Sequencing Platform"/>
            <consortium name="The Broad Institute Genome Sequencing Center for Infectious Disease"/>
            <person name="Cerqueira G."/>
            <person name="Feldgarden M."/>
            <person name="Courvalin P."/>
            <person name="Perichon B."/>
            <person name="Grillot-Courvalin C."/>
            <person name="Clermont D."/>
            <person name="Rocha E."/>
            <person name="Yoon E.-J."/>
            <person name="Nemec A."/>
            <person name="Walker B."/>
            <person name="Young S.K."/>
            <person name="Zeng Q."/>
            <person name="Gargeya S."/>
            <person name="Fitzgerald M."/>
            <person name="Haas B."/>
            <person name="Abouelleil A."/>
            <person name="Alvarado L."/>
            <person name="Arachchi H.M."/>
            <person name="Berlin A.M."/>
            <person name="Chapman S.B."/>
            <person name="Dewar J."/>
            <person name="Goldberg J."/>
            <person name="Griggs A."/>
            <person name="Gujja S."/>
            <person name="Hansen M."/>
            <person name="Howarth C."/>
            <person name="Imamovic A."/>
            <person name="Larimer J."/>
            <person name="McCowan C."/>
            <person name="Murphy C."/>
            <person name="Neiman D."/>
            <person name="Pearson M."/>
            <person name="Priest M."/>
            <person name="Roberts A."/>
            <person name="Saif S."/>
            <person name="Shea T."/>
            <person name="Sisk P."/>
            <person name="Sykes S."/>
            <person name="Wortman J."/>
            <person name="Nusbaum C."/>
            <person name="Birren B."/>
        </authorList>
    </citation>
    <scope>NUCLEOTIDE SEQUENCE [LARGE SCALE GENOMIC DNA]</scope>
    <source>
        <strain evidence="3 5">ANC 3862</strain>
    </source>
</reference>
<dbReference type="PATRIC" id="fig|1217705.3.peg.812"/>
<name>N9NCA8_9GAMM</name>
<evidence type="ECO:0000313" key="2">
    <source>
        <dbReference type="EMBL" id="ENU27321.1"/>
    </source>
</evidence>
<dbReference type="RefSeq" id="WP_004661331.1">
    <property type="nucleotide sequence ID" value="NZ_BMDV01000002.1"/>
</dbReference>
<accession>N8PL97</accession>
<evidence type="ECO:0000313" key="5">
    <source>
        <dbReference type="Proteomes" id="UP000013248"/>
    </source>
</evidence>
<dbReference type="EMBL" id="APRP01000012">
    <property type="protein sequence ID" value="ENX03261.1"/>
    <property type="molecule type" value="Genomic_DNA"/>
</dbReference>
<comment type="caution">
    <text evidence="3">The sequence shown here is derived from an EMBL/GenBank/DDBJ whole genome shotgun (WGS) entry which is preliminary data.</text>
</comment>
<reference evidence="4" key="2">
    <citation type="submission" date="2013-02" db="EMBL/GenBank/DDBJ databases">
        <title>The Genome Sequence of Acinetobacter sp. NIPH 236.</title>
        <authorList>
            <consortium name="The Broad Institute Genome Sequencing Platform"/>
            <consortium name="The Broad Institute Genome Sequencing Center for Infectious Disease"/>
            <person name="Cerqueira G."/>
            <person name="Feldgarden M."/>
            <person name="Courvalin P."/>
            <person name="Perichon B."/>
            <person name="Grillot-Courvalin C."/>
            <person name="Clermont D."/>
            <person name="Rocha E."/>
            <person name="Yoon E.-J."/>
            <person name="Nemec A."/>
            <person name="Walker B."/>
            <person name="Young S.K."/>
            <person name="Zeng Q."/>
            <person name="Gargeya S."/>
            <person name="Fitzgerald M."/>
            <person name="Haas B."/>
            <person name="Abouelleil A."/>
            <person name="Alvarado L."/>
            <person name="Arachchi H.M."/>
            <person name="Berlin A.M."/>
            <person name="Chapman S.B."/>
            <person name="Dewar J."/>
            <person name="Goldberg J."/>
            <person name="Griggs A."/>
            <person name="Gujja S."/>
            <person name="Hansen M."/>
            <person name="Howarth C."/>
            <person name="Imamovic A."/>
            <person name="Larimer J."/>
            <person name="McCowan C."/>
            <person name="Murphy C."/>
            <person name="Neiman D."/>
            <person name="Pearson M."/>
            <person name="Priest M."/>
            <person name="Roberts A."/>
            <person name="Saif S."/>
            <person name="Shea T."/>
            <person name="Sisk P."/>
            <person name="Sykes S."/>
            <person name="Wortman J."/>
            <person name="Nusbaum C."/>
            <person name="Birren B."/>
        </authorList>
    </citation>
    <scope>NUCLEOTIDE SEQUENCE [LARGE SCALE GENOMIC DNA]</scope>
    <source>
        <strain evidence="4">NIPH 236</strain>
    </source>
</reference>
<feature type="signal peptide" evidence="1">
    <location>
        <begin position="1"/>
        <end position="18"/>
    </location>
</feature>